<keyword evidence="10" id="KW-1185">Reference proteome</keyword>
<evidence type="ECO:0000256" key="4">
    <source>
        <dbReference type="ARBA" id="ARBA00022989"/>
    </source>
</evidence>
<feature type="transmembrane region" description="Helical" evidence="7">
    <location>
        <begin position="12"/>
        <end position="40"/>
    </location>
</feature>
<feature type="transmembrane region" description="Helical" evidence="7">
    <location>
        <begin position="79"/>
        <end position="95"/>
    </location>
</feature>
<evidence type="ECO:0000313" key="10">
    <source>
        <dbReference type="Proteomes" id="UP000014113"/>
    </source>
</evidence>
<feature type="domain" description="Putative aromatic acid exporter C-terminal" evidence="8">
    <location>
        <begin position="146"/>
        <end position="308"/>
    </location>
</feature>
<dbReference type="Pfam" id="PF06081">
    <property type="entry name" value="ArAE_1"/>
    <property type="match status" value="1"/>
</dbReference>
<evidence type="ECO:0000256" key="2">
    <source>
        <dbReference type="ARBA" id="ARBA00022475"/>
    </source>
</evidence>
<proteinExistence type="predicted"/>
<evidence type="ECO:0000259" key="8">
    <source>
        <dbReference type="Pfam" id="PF11728"/>
    </source>
</evidence>
<dbReference type="InterPro" id="IPR010343">
    <property type="entry name" value="ArAE_1"/>
</dbReference>
<evidence type="ECO:0000256" key="6">
    <source>
        <dbReference type="SAM" id="Coils"/>
    </source>
</evidence>
<keyword evidence="5 7" id="KW-0472">Membrane</keyword>
<keyword evidence="4 7" id="KW-1133">Transmembrane helix</keyword>
<evidence type="ECO:0000313" key="9">
    <source>
        <dbReference type="EMBL" id="EOW84436.1"/>
    </source>
</evidence>
<dbReference type="InterPro" id="IPR052984">
    <property type="entry name" value="UPF0421"/>
</dbReference>
<protein>
    <recommendedName>
        <fullName evidence="8">Putative aromatic acid exporter C-terminal domain-containing protein</fullName>
    </recommendedName>
</protein>
<comment type="caution">
    <text evidence="9">The sequence shown here is derived from an EMBL/GenBank/DDBJ whole genome shotgun (WGS) entry which is preliminary data.</text>
</comment>
<dbReference type="EMBL" id="ASWJ01000004">
    <property type="protein sequence ID" value="EOW84436.1"/>
    <property type="molecule type" value="Genomic_DNA"/>
</dbReference>
<evidence type="ECO:0000256" key="3">
    <source>
        <dbReference type="ARBA" id="ARBA00022692"/>
    </source>
</evidence>
<feature type="transmembrane region" description="Helical" evidence="7">
    <location>
        <begin position="52"/>
        <end position="72"/>
    </location>
</feature>
<dbReference type="PANTHER" id="PTHR40064:SF1">
    <property type="entry name" value="MEMBRANE PROTEIN"/>
    <property type="match status" value="1"/>
</dbReference>
<dbReference type="Pfam" id="PF11728">
    <property type="entry name" value="ArAE_1_C"/>
    <property type="match status" value="1"/>
</dbReference>
<dbReference type="PATRIC" id="fig|1121865.3.peg.327"/>
<dbReference type="InterPro" id="IPR038323">
    <property type="entry name" value="ArAE_1_C_sf"/>
</dbReference>
<accession>S1NWB4</accession>
<evidence type="ECO:0000256" key="5">
    <source>
        <dbReference type="ARBA" id="ARBA00023136"/>
    </source>
</evidence>
<feature type="transmembrane region" description="Helical" evidence="7">
    <location>
        <begin position="115"/>
        <end position="136"/>
    </location>
</feature>
<dbReference type="RefSeq" id="WP_016182498.1">
    <property type="nucleotide sequence ID" value="NZ_JXKI01000002.1"/>
</dbReference>
<evidence type="ECO:0000256" key="7">
    <source>
        <dbReference type="SAM" id="Phobius"/>
    </source>
</evidence>
<reference evidence="9 10" key="1">
    <citation type="submission" date="2013-03" db="EMBL/GenBank/DDBJ databases">
        <title>The Genome Sequence of Enterococcus columbae ATCC_51263 (PacBio/Illumina hybrid assembly).</title>
        <authorList>
            <consortium name="The Broad Institute Genomics Platform"/>
            <consortium name="The Broad Institute Genome Sequencing Center for Infectious Disease"/>
            <person name="Earl A."/>
            <person name="Russ C."/>
            <person name="Gilmore M."/>
            <person name="Surin D."/>
            <person name="Walker B."/>
            <person name="Young S."/>
            <person name="Zeng Q."/>
            <person name="Gargeya S."/>
            <person name="Fitzgerald M."/>
            <person name="Haas B."/>
            <person name="Abouelleil A."/>
            <person name="Allen A.W."/>
            <person name="Alvarado L."/>
            <person name="Arachchi H.M."/>
            <person name="Berlin A.M."/>
            <person name="Chapman S.B."/>
            <person name="Gainer-Dewar J."/>
            <person name="Goldberg J."/>
            <person name="Griggs A."/>
            <person name="Gujja S."/>
            <person name="Hansen M."/>
            <person name="Howarth C."/>
            <person name="Imamovic A."/>
            <person name="Ireland A."/>
            <person name="Larimer J."/>
            <person name="McCowan C."/>
            <person name="Murphy C."/>
            <person name="Pearson M."/>
            <person name="Poon T.W."/>
            <person name="Priest M."/>
            <person name="Roberts A."/>
            <person name="Saif S."/>
            <person name="Shea T."/>
            <person name="Sisk P."/>
            <person name="Sykes S."/>
            <person name="Wortman J."/>
            <person name="Nusbaum C."/>
            <person name="Birren B."/>
        </authorList>
    </citation>
    <scope>NUCLEOTIDE SEQUENCE [LARGE SCALE GENOMIC DNA]</scope>
    <source>
        <strain evidence="9 10">ATCC 51263</strain>
    </source>
</reference>
<keyword evidence="6" id="KW-0175">Coiled coil</keyword>
<comment type="subcellular location">
    <subcellularLocation>
        <location evidence="1">Cell membrane</location>
        <topology evidence="1">Multi-pass membrane protein</topology>
    </subcellularLocation>
</comment>
<evidence type="ECO:0000256" key="1">
    <source>
        <dbReference type="ARBA" id="ARBA00004651"/>
    </source>
</evidence>
<dbReference type="STRING" id="1121865.OMW_00334"/>
<feature type="coiled-coil region" evidence="6">
    <location>
        <begin position="175"/>
        <end position="202"/>
    </location>
</feature>
<name>S1NWB4_9ENTE</name>
<sequence length="319" mass="36542">MKIGLRTLKTVVASALAMFIAQQLHLLYASAAGIIAILSLGNTKRASLSAGLGRIFSLFIAIIIAFICFHLFGYSPWSFGLFLLVFIPVSVQLKISDGIVVNSVLITHFLVEKSFSLQMLINESLLMLIGVGLALLMNLYMPSMQKDLEQDIEKIEEDFRTIIYDLAAHLNLEKIAPLEKNCERLKQKIRLAQNRALVHQENRWTYEQDYYTEYFSMRRTQVRLLVDMVTLLSEINVDGLFVDDLRKVLIMTAQNFAEENDGQQILAEIEKVYQAYREKALPQSRAEFENRALLFQFLQSFKSFVEIKAVFYQGKVKSF</sequence>
<keyword evidence="2" id="KW-1003">Cell membrane</keyword>
<dbReference type="Proteomes" id="UP000014113">
    <property type="component" value="Unassembled WGS sequence"/>
</dbReference>
<dbReference type="PANTHER" id="PTHR40064">
    <property type="entry name" value="MEMBRANE PROTEIN-RELATED"/>
    <property type="match status" value="1"/>
</dbReference>
<organism evidence="9 10">
    <name type="scientific">Enterococcus columbae DSM 7374 = ATCC 51263</name>
    <dbReference type="NCBI Taxonomy" id="1121865"/>
    <lineage>
        <taxon>Bacteria</taxon>
        <taxon>Bacillati</taxon>
        <taxon>Bacillota</taxon>
        <taxon>Bacilli</taxon>
        <taxon>Lactobacillales</taxon>
        <taxon>Enterococcaceae</taxon>
        <taxon>Enterococcus</taxon>
    </lineage>
</organism>
<gene>
    <name evidence="9" type="ORF">I568_00932</name>
</gene>
<dbReference type="InterPro" id="IPR021062">
    <property type="entry name" value="ArAE_1_C"/>
</dbReference>
<dbReference type="GO" id="GO:0005886">
    <property type="term" value="C:plasma membrane"/>
    <property type="evidence" value="ECO:0007669"/>
    <property type="project" value="UniProtKB-SubCell"/>
</dbReference>
<dbReference type="eggNOG" id="COG4129">
    <property type="taxonomic scope" value="Bacteria"/>
</dbReference>
<dbReference type="Gene3D" id="1.20.120.940">
    <property type="entry name" value="Putative aromatic acid exporter, C-terminal domain"/>
    <property type="match status" value="1"/>
</dbReference>
<keyword evidence="3 7" id="KW-0812">Transmembrane</keyword>
<dbReference type="OrthoDB" id="357521at2"/>
<dbReference type="AlphaFoldDB" id="S1NWB4"/>